<evidence type="ECO:0000259" key="8">
    <source>
        <dbReference type="PROSITE" id="PS50111"/>
    </source>
</evidence>
<dbReference type="Gene3D" id="1.10.287.950">
    <property type="entry name" value="Methyl-accepting chemotaxis protein"/>
    <property type="match status" value="1"/>
</dbReference>
<evidence type="ECO:0000313" key="10">
    <source>
        <dbReference type="EMBL" id="SDD39004.1"/>
    </source>
</evidence>
<dbReference type="PROSITE" id="PS50111">
    <property type="entry name" value="CHEMOTAXIS_TRANSDUC_2"/>
    <property type="match status" value="1"/>
</dbReference>
<evidence type="ECO:0000313" key="11">
    <source>
        <dbReference type="Proteomes" id="UP000182413"/>
    </source>
</evidence>
<dbReference type="PANTHER" id="PTHR32089">
    <property type="entry name" value="METHYL-ACCEPTING CHEMOTAXIS PROTEIN MCPB"/>
    <property type="match status" value="1"/>
</dbReference>
<evidence type="ECO:0000313" key="12">
    <source>
        <dbReference type="Proteomes" id="UP001278050"/>
    </source>
</evidence>
<keyword evidence="4" id="KW-0472">Membrane</keyword>
<dbReference type="Proteomes" id="UP001278050">
    <property type="component" value="Unassembled WGS sequence"/>
</dbReference>
<keyword evidence="5 6" id="KW-0807">Transducer</keyword>
<keyword evidence="12" id="KW-1185">Reference proteome</keyword>
<gene>
    <name evidence="10" type="ORF">SAMN05216575_101465</name>
    <name evidence="9" type="ORF">SIM71_05555</name>
</gene>
<dbReference type="InterPro" id="IPR004089">
    <property type="entry name" value="MCPsignal_dom"/>
</dbReference>
<dbReference type="GO" id="GO:0006935">
    <property type="term" value="P:chemotaxis"/>
    <property type="evidence" value="ECO:0007669"/>
    <property type="project" value="UniProtKB-ARBA"/>
</dbReference>
<evidence type="ECO:0000256" key="3">
    <source>
        <dbReference type="ARBA" id="ARBA00022989"/>
    </source>
</evidence>
<dbReference type="EMBL" id="FNAE01000001">
    <property type="protein sequence ID" value="SDD39004.1"/>
    <property type="molecule type" value="Genomic_DNA"/>
</dbReference>
<protein>
    <submittedName>
        <fullName evidence="10">Methyl-accepting chemotaxis protein</fullName>
    </submittedName>
</protein>
<dbReference type="GO" id="GO:0016020">
    <property type="term" value="C:membrane"/>
    <property type="evidence" value="ECO:0007669"/>
    <property type="project" value="UniProtKB-SubCell"/>
</dbReference>
<evidence type="ECO:0000256" key="1">
    <source>
        <dbReference type="ARBA" id="ARBA00004370"/>
    </source>
</evidence>
<evidence type="ECO:0000313" key="9">
    <source>
        <dbReference type="EMBL" id="MDX5991512.1"/>
    </source>
</evidence>
<evidence type="ECO:0000256" key="4">
    <source>
        <dbReference type="ARBA" id="ARBA00023136"/>
    </source>
</evidence>
<evidence type="ECO:0000256" key="6">
    <source>
        <dbReference type="PROSITE-ProRule" id="PRU00284"/>
    </source>
</evidence>
<dbReference type="OrthoDB" id="3288815at2"/>
<dbReference type="SUPFAM" id="SSF58104">
    <property type="entry name" value="Methyl-accepting chemotaxis protein (MCP) signaling domain"/>
    <property type="match status" value="1"/>
</dbReference>
<dbReference type="EMBL" id="JAWXXP010000001">
    <property type="protein sequence ID" value="MDX5991512.1"/>
    <property type="molecule type" value="Genomic_DNA"/>
</dbReference>
<dbReference type="Proteomes" id="UP000182413">
    <property type="component" value="Unassembled WGS sequence"/>
</dbReference>
<dbReference type="SMART" id="SM00283">
    <property type="entry name" value="MA"/>
    <property type="match status" value="1"/>
</dbReference>
<keyword evidence="2" id="KW-0812">Transmembrane</keyword>
<dbReference type="GO" id="GO:0007165">
    <property type="term" value="P:signal transduction"/>
    <property type="evidence" value="ECO:0007669"/>
    <property type="project" value="UniProtKB-KW"/>
</dbReference>
<reference evidence="10 11" key="1">
    <citation type="submission" date="2016-10" db="EMBL/GenBank/DDBJ databases">
        <authorList>
            <person name="de Groot N.N."/>
        </authorList>
    </citation>
    <scope>NUCLEOTIDE SEQUENCE [LARGE SCALE GENOMIC DNA]</scope>
    <source>
        <strain evidence="10 11">JCM 10630</strain>
    </source>
</reference>
<reference evidence="9 12" key="2">
    <citation type="submission" date="2023-11" db="EMBL/GenBank/DDBJ databases">
        <title>MicrobeMod: A computational toolkit for identifying prokaryotic methylation and restriction-modification with nanopore sequencing.</title>
        <authorList>
            <person name="Crits-Christoph A."/>
            <person name="Kang S.C."/>
            <person name="Lee H."/>
            <person name="Ostrov N."/>
        </authorList>
    </citation>
    <scope>NUCLEOTIDE SEQUENCE [LARGE SCALE GENOMIC DNA]</scope>
    <source>
        <strain evidence="9 12">ATCC BAA-571</strain>
    </source>
</reference>
<name>A0A1G6UCQ0_9GAMM</name>
<feature type="domain" description="Methyl-accepting transducer" evidence="8">
    <location>
        <begin position="153"/>
        <end position="299"/>
    </location>
</feature>
<comment type="subcellular location">
    <subcellularLocation>
        <location evidence="1">Membrane</location>
    </subcellularLocation>
</comment>
<proteinExistence type="predicted"/>
<dbReference type="AlphaFoldDB" id="A0A1G6UCQ0"/>
<dbReference type="PANTHER" id="PTHR32089:SF112">
    <property type="entry name" value="LYSOZYME-LIKE PROTEIN-RELATED"/>
    <property type="match status" value="1"/>
</dbReference>
<feature type="region of interest" description="Disordered" evidence="7">
    <location>
        <begin position="343"/>
        <end position="362"/>
    </location>
</feature>
<evidence type="ECO:0000256" key="5">
    <source>
        <dbReference type="ARBA" id="ARBA00023224"/>
    </source>
</evidence>
<keyword evidence="3" id="KW-1133">Transmembrane helix</keyword>
<accession>A0A1G6UCQ0</accession>
<dbReference type="Pfam" id="PF00015">
    <property type="entry name" value="MCPsignal"/>
    <property type="match status" value="1"/>
</dbReference>
<evidence type="ECO:0000256" key="2">
    <source>
        <dbReference type="ARBA" id="ARBA00022692"/>
    </source>
</evidence>
<sequence length="362" mass="39408">MLPYSALWTGIVISLAGLAAGMPWLIGAGCALSALAALFQRPARPAPTATTRIDEAPTDAAQQTSVEPLLLEVLPAWSQNLGQVRQLVQDNIQRLFERFAGLSGRLEQTLSSSEHSIGGGGVTASLREAHQRLDEVIASFHGASARKNELLGTIAHLDSYASELQKMSKLVQDIASQTNLLALNAAIEAARAGEHGRGFSVVADEVRKLSSLSAETGQRMGEKVGEINQAIRATVTAAEELSGSEKSNLDYLDQVAGEVMQRLSANLDELSSSSLQLQQDARTTQADIQEIIVSLQFQDRTDQMLDHLQSDLGRLQQAVREQDGILANPTRWLRELRDRFTTDEERHGGRRSAKQQDDVTFF</sequence>
<evidence type="ECO:0000256" key="7">
    <source>
        <dbReference type="SAM" id="MobiDB-lite"/>
    </source>
</evidence>
<organism evidence="10 11">
    <name type="scientific">Ectopseudomonas alcaliphila</name>
    <dbReference type="NCBI Taxonomy" id="101564"/>
    <lineage>
        <taxon>Bacteria</taxon>
        <taxon>Pseudomonadati</taxon>
        <taxon>Pseudomonadota</taxon>
        <taxon>Gammaproteobacteria</taxon>
        <taxon>Pseudomonadales</taxon>
        <taxon>Pseudomonadaceae</taxon>
        <taxon>Ectopseudomonas</taxon>
    </lineage>
</organism>